<evidence type="ECO:0000313" key="2">
    <source>
        <dbReference type="EMBL" id="KAK2703781.1"/>
    </source>
</evidence>
<dbReference type="AlphaFoldDB" id="A0AA88KVG2"/>
<proteinExistence type="predicted"/>
<reference evidence="2" key="1">
    <citation type="submission" date="2023-07" db="EMBL/GenBank/DDBJ databases">
        <title>Chromosome-level genome assembly of Artemia franciscana.</title>
        <authorList>
            <person name="Jo E."/>
        </authorList>
    </citation>
    <scope>NUCLEOTIDE SEQUENCE</scope>
    <source>
        <tissue evidence="2">Whole body</tissue>
    </source>
</reference>
<gene>
    <name evidence="2" type="ORF">QYM36_017911</name>
</gene>
<name>A0AA88KVG2_ARTSF</name>
<evidence type="ECO:0000313" key="3">
    <source>
        <dbReference type="Proteomes" id="UP001187531"/>
    </source>
</evidence>
<feature type="compositionally biased region" description="Basic and acidic residues" evidence="1">
    <location>
        <begin position="14"/>
        <end position="26"/>
    </location>
</feature>
<evidence type="ECO:0000256" key="1">
    <source>
        <dbReference type="SAM" id="MobiDB-lite"/>
    </source>
</evidence>
<feature type="region of interest" description="Disordered" evidence="1">
    <location>
        <begin position="10"/>
        <end position="31"/>
    </location>
</feature>
<protein>
    <submittedName>
        <fullName evidence="2">Uncharacterized protein</fullName>
    </submittedName>
</protein>
<keyword evidence="3" id="KW-1185">Reference proteome</keyword>
<sequence length="129" mass="15092">MTLPPLLPTATNMEENKAERTTDQTDHRRHGGQCRTYPTVGIFLIHPTYYLVRFYRLITEWLDKGNTTVDLLFADYHKAFYLIRHFVLFAVKNLKQMGTRKEALLLIVNFLKKHHKCVYALFAGGFNSE</sequence>
<accession>A0AA88KVG2</accession>
<comment type="caution">
    <text evidence="2">The sequence shown here is derived from an EMBL/GenBank/DDBJ whole genome shotgun (WGS) entry which is preliminary data.</text>
</comment>
<dbReference type="EMBL" id="JAVRJZ010000077">
    <property type="protein sequence ID" value="KAK2703781.1"/>
    <property type="molecule type" value="Genomic_DNA"/>
</dbReference>
<organism evidence="2 3">
    <name type="scientific">Artemia franciscana</name>
    <name type="common">Brine shrimp</name>
    <name type="synonym">Artemia sanfranciscana</name>
    <dbReference type="NCBI Taxonomy" id="6661"/>
    <lineage>
        <taxon>Eukaryota</taxon>
        <taxon>Metazoa</taxon>
        <taxon>Ecdysozoa</taxon>
        <taxon>Arthropoda</taxon>
        <taxon>Crustacea</taxon>
        <taxon>Branchiopoda</taxon>
        <taxon>Anostraca</taxon>
        <taxon>Artemiidae</taxon>
        <taxon>Artemia</taxon>
    </lineage>
</organism>
<dbReference type="Proteomes" id="UP001187531">
    <property type="component" value="Unassembled WGS sequence"/>
</dbReference>